<dbReference type="Gene3D" id="1.10.10.60">
    <property type="entry name" value="Homeodomain-like"/>
    <property type="match status" value="1"/>
</dbReference>
<evidence type="ECO:0000313" key="7">
    <source>
        <dbReference type="EMBL" id="MFC5747753.1"/>
    </source>
</evidence>
<evidence type="ECO:0000256" key="2">
    <source>
        <dbReference type="ARBA" id="ARBA00023125"/>
    </source>
</evidence>
<evidence type="ECO:0000256" key="5">
    <source>
        <dbReference type="SAM" id="MobiDB-lite"/>
    </source>
</evidence>
<keyword evidence="3" id="KW-0804">Transcription</keyword>
<feature type="domain" description="HTH tetR-type" evidence="6">
    <location>
        <begin position="53"/>
        <end position="112"/>
    </location>
</feature>
<protein>
    <submittedName>
        <fullName evidence="7">TetR/AcrR family transcriptional regulator</fullName>
    </submittedName>
</protein>
<dbReference type="Proteomes" id="UP001596074">
    <property type="component" value="Unassembled WGS sequence"/>
</dbReference>
<evidence type="ECO:0000259" key="6">
    <source>
        <dbReference type="PROSITE" id="PS50977"/>
    </source>
</evidence>
<dbReference type="SUPFAM" id="SSF48498">
    <property type="entry name" value="Tetracyclin repressor-like, C-terminal domain"/>
    <property type="match status" value="1"/>
</dbReference>
<keyword evidence="2 4" id="KW-0238">DNA-binding</keyword>
<reference evidence="8" key="1">
    <citation type="journal article" date="2019" name="Int. J. Syst. Evol. Microbiol.">
        <title>The Global Catalogue of Microorganisms (GCM) 10K type strain sequencing project: providing services to taxonomists for standard genome sequencing and annotation.</title>
        <authorList>
            <consortium name="The Broad Institute Genomics Platform"/>
            <consortium name="The Broad Institute Genome Sequencing Center for Infectious Disease"/>
            <person name="Wu L."/>
            <person name="Ma J."/>
        </authorList>
    </citation>
    <scope>NUCLEOTIDE SEQUENCE [LARGE SCALE GENOMIC DNA]</scope>
    <source>
        <strain evidence="8">KCTC 42087</strain>
    </source>
</reference>
<dbReference type="PROSITE" id="PS50977">
    <property type="entry name" value="HTH_TETR_2"/>
    <property type="match status" value="1"/>
</dbReference>
<dbReference type="Pfam" id="PF00440">
    <property type="entry name" value="TetR_N"/>
    <property type="match status" value="1"/>
</dbReference>
<dbReference type="EMBL" id="JBHSON010000024">
    <property type="protein sequence ID" value="MFC5747753.1"/>
    <property type="molecule type" value="Genomic_DNA"/>
</dbReference>
<dbReference type="SUPFAM" id="SSF46689">
    <property type="entry name" value="Homeodomain-like"/>
    <property type="match status" value="1"/>
</dbReference>
<dbReference type="InterPro" id="IPR001647">
    <property type="entry name" value="HTH_TetR"/>
</dbReference>
<feature type="region of interest" description="Disordered" evidence="5">
    <location>
        <begin position="1"/>
        <end position="52"/>
    </location>
</feature>
<feature type="compositionally biased region" description="Gly residues" evidence="5">
    <location>
        <begin position="16"/>
        <end position="26"/>
    </location>
</feature>
<dbReference type="PANTHER" id="PTHR30055:SF151">
    <property type="entry name" value="TRANSCRIPTIONAL REGULATORY PROTEIN"/>
    <property type="match status" value="1"/>
</dbReference>
<dbReference type="RefSeq" id="WP_378283372.1">
    <property type="nucleotide sequence ID" value="NZ_JBHSON010000024.1"/>
</dbReference>
<dbReference type="Gene3D" id="1.10.357.10">
    <property type="entry name" value="Tetracycline Repressor, domain 2"/>
    <property type="match status" value="1"/>
</dbReference>
<evidence type="ECO:0000313" key="8">
    <source>
        <dbReference type="Proteomes" id="UP001596074"/>
    </source>
</evidence>
<name>A0ABW0ZZL9_9ACTN</name>
<feature type="DNA-binding region" description="H-T-H motif" evidence="4">
    <location>
        <begin position="75"/>
        <end position="94"/>
    </location>
</feature>
<keyword evidence="8" id="KW-1185">Reference proteome</keyword>
<dbReference type="InterPro" id="IPR036271">
    <property type="entry name" value="Tet_transcr_reg_TetR-rel_C_sf"/>
</dbReference>
<accession>A0ABW0ZZL9</accession>
<organism evidence="7 8">
    <name type="scientific">Actinomadura rugatobispora</name>
    <dbReference type="NCBI Taxonomy" id="1994"/>
    <lineage>
        <taxon>Bacteria</taxon>
        <taxon>Bacillati</taxon>
        <taxon>Actinomycetota</taxon>
        <taxon>Actinomycetes</taxon>
        <taxon>Streptosporangiales</taxon>
        <taxon>Thermomonosporaceae</taxon>
        <taxon>Actinomadura</taxon>
    </lineage>
</organism>
<dbReference type="InterPro" id="IPR050109">
    <property type="entry name" value="HTH-type_TetR-like_transc_reg"/>
</dbReference>
<evidence type="ECO:0000256" key="4">
    <source>
        <dbReference type="PROSITE-ProRule" id="PRU00335"/>
    </source>
</evidence>
<keyword evidence="1" id="KW-0805">Transcription regulation</keyword>
<proteinExistence type="predicted"/>
<evidence type="ECO:0000256" key="3">
    <source>
        <dbReference type="ARBA" id="ARBA00023163"/>
    </source>
</evidence>
<dbReference type="PANTHER" id="PTHR30055">
    <property type="entry name" value="HTH-TYPE TRANSCRIPTIONAL REGULATOR RUTR"/>
    <property type="match status" value="1"/>
</dbReference>
<dbReference type="InterPro" id="IPR009057">
    <property type="entry name" value="Homeodomain-like_sf"/>
</dbReference>
<gene>
    <name evidence="7" type="ORF">ACFPZN_19165</name>
</gene>
<comment type="caution">
    <text evidence="7">The sequence shown here is derived from an EMBL/GenBank/DDBJ whole genome shotgun (WGS) entry which is preliminary data.</text>
</comment>
<dbReference type="PRINTS" id="PR00455">
    <property type="entry name" value="HTHTETR"/>
</dbReference>
<evidence type="ECO:0000256" key="1">
    <source>
        <dbReference type="ARBA" id="ARBA00023015"/>
    </source>
</evidence>
<sequence length="274" mass="29634">MTTKDAMPAAGRDTPAGGGTAAGPGTTGDPPASWADRAADRSPSVQRSRTRSVRQVKGIVDAARRLIRTKGSSFTTQELAKEAGIALQTFYRHFAGKDQLLLAVFEEEITTAAARTDAAMSELPDPVTRLRYFFTSTLESLGEPGGAAAQDQDGAAADAPGGAFGPRFVTAEHWRLHQLFPDEMAQVNQPVADLIERELREAAALGLLKPANPASDAWFVMKLVMSVYHHYAFATPHERFEDIADHLWGFCLAAFRGDPDTTPLRETPLSETRP</sequence>